<reference evidence="2 3" key="1">
    <citation type="submission" date="2016-09" db="EMBL/GenBank/DDBJ databases">
        <title>Desulfuribacillus arsenicus sp. nov., an obligately anaerobic, dissimilatory arsenic- and antimonate-reducing bacterium isolated from anoxic sediments.</title>
        <authorList>
            <person name="Abin C.A."/>
            <person name="Hollibaugh J.T."/>
        </authorList>
    </citation>
    <scope>NUCLEOTIDE SEQUENCE [LARGE SCALE GENOMIC DNA]</scope>
    <source>
        <strain evidence="2 3">MLFW-2</strain>
    </source>
</reference>
<proteinExistence type="predicted"/>
<comment type="caution">
    <text evidence="2">The sequence shown here is derived from an EMBL/GenBank/DDBJ whole genome shotgun (WGS) entry which is preliminary data.</text>
</comment>
<keyword evidence="3" id="KW-1185">Reference proteome</keyword>
<feature type="transmembrane region" description="Helical" evidence="1">
    <location>
        <begin position="93"/>
        <end position="120"/>
    </location>
</feature>
<feature type="transmembrane region" description="Helical" evidence="1">
    <location>
        <begin position="168"/>
        <end position="197"/>
    </location>
</feature>
<evidence type="ECO:0008006" key="4">
    <source>
        <dbReference type="Google" id="ProtNLM"/>
    </source>
</evidence>
<dbReference type="PANTHER" id="PTHR35337:SF1">
    <property type="entry name" value="SLR1478 PROTEIN"/>
    <property type="match status" value="1"/>
</dbReference>
<evidence type="ECO:0000256" key="1">
    <source>
        <dbReference type="SAM" id="Phobius"/>
    </source>
</evidence>
<keyword evidence="1" id="KW-0812">Transmembrane</keyword>
<keyword evidence="1" id="KW-0472">Membrane</keyword>
<dbReference type="Pfam" id="PF01944">
    <property type="entry name" value="SpoIIM"/>
    <property type="match status" value="1"/>
</dbReference>
<accession>A0A1E5L8Q2</accession>
<evidence type="ECO:0000313" key="2">
    <source>
        <dbReference type="EMBL" id="OEH86369.1"/>
    </source>
</evidence>
<feature type="transmembrane region" description="Helical" evidence="1">
    <location>
        <begin position="14"/>
        <end position="40"/>
    </location>
</feature>
<dbReference type="STRING" id="1390249.BHU72_14200"/>
<feature type="transmembrane region" description="Helical" evidence="1">
    <location>
        <begin position="61"/>
        <end position="87"/>
    </location>
</feature>
<protein>
    <recommendedName>
        <fullName evidence="4">Stage II sporulation protein M</fullName>
    </recommendedName>
</protein>
<dbReference type="Proteomes" id="UP000095255">
    <property type="component" value="Unassembled WGS sequence"/>
</dbReference>
<keyword evidence="1" id="KW-1133">Transmembrane helix</keyword>
<organism evidence="2 3">
    <name type="scientific">Desulfuribacillus stibiiarsenatis</name>
    <dbReference type="NCBI Taxonomy" id="1390249"/>
    <lineage>
        <taxon>Bacteria</taxon>
        <taxon>Bacillati</taxon>
        <taxon>Bacillota</taxon>
        <taxon>Desulfuribacillia</taxon>
        <taxon>Desulfuribacillales</taxon>
        <taxon>Desulfuribacillaceae</taxon>
        <taxon>Desulfuribacillus</taxon>
    </lineage>
</organism>
<dbReference type="RefSeq" id="WP_069701346.1">
    <property type="nucleotide sequence ID" value="NZ_MJAT01000005.1"/>
</dbReference>
<sequence>MYRILSLIKENRNYIYLAGIIFIVGNGLGVVFVDQFYGLIEEALGTIKDLGEKIAENGHPFYATWVIFLNNIRSAFMFILLGSIVAIPTIFGLFINGVLIGVVLSMIGEAGVSPIMLLIFGVMPHGIFEIPAILIAGGFGIKLGTVWIKPLPGLTRWQSYTAVFRESMYVFVFITVLLVVAGLVEGLITPVLLNYFVGEIGLFQ</sequence>
<gene>
    <name evidence="2" type="ORF">BHU72_14200</name>
</gene>
<name>A0A1E5L8Q2_9FIRM</name>
<dbReference type="OrthoDB" id="161024at2"/>
<dbReference type="EMBL" id="MJAT01000005">
    <property type="protein sequence ID" value="OEH86369.1"/>
    <property type="molecule type" value="Genomic_DNA"/>
</dbReference>
<feature type="transmembrane region" description="Helical" evidence="1">
    <location>
        <begin position="127"/>
        <end position="148"/>
    </location>
</feature>
<dbReference type="PANTHER" id="PTHR35337">
    <property type="entry name" value="SLR1478 PROTEIN"/>
    <property type="match status" value="1"/>
</dbReference>
<dbReference type="InterPro" id="IPR002798">
    <property type="entry name" value="SpoIIM-like"/>
</dbReference>
<evidence type="ECO:0000313" key="3">
    <source>
        <dbReference type="Proteomes" id="UP000095255"/>
    </source>
</evidence>
<dbReference type="AlphaFoldDB" id="A0A1E5L8Q2"/>